<dbReference type="InterPro" id="IPR050662">
    <property type="entry name" value="Sec-metab_biosynth-thioest"/>
</dbReference>
<reference evidence="2 3" key="1">
    <citation type="submission" date="2017-11" db="EMBL/GenBank/DDBJ databases">
        <title>Genomic Encyclopedia of Archaeal and Bacterial Type Strains, Phase II (KMG-II): From Individual Species to Whole Genera.</title>
        <authorList>
            <person name="Goeker M."/>
        </authorList>
    </citation>
    <scope>NUCLEOTIDE SEQUENCE [LARGE SCALE GENOMIC DNA]</scope>
    <source>
        <strain evidence="2 3">DSM 25478</strain>
    </source>
</reference>
<dbReference type="InterPro" id="IPR001279">
    <property type="entry name" value="Metallo-B-lactamas"/>
</dbReference>
<comment type="caution">
    <text evidence="2">The sequence shown here is derived from an EMBL/GenBank/DDBJ whole genome shotgun (WGS) entry which is preliminary data.</text>
</comment>
<organism evidence="2 3">
    <name type="scientific">Sediminihabitans luteus</name>
    <dbReference type="NCBI Taxonomy" id="1138585"/>
    <lineage>
        <taxon>Bacteria</taxon>
        <taxon>Bacillati</taxon>
        <taxon>Actinomycetota</taxon>
        <taxon>Actinomycetes</taxon>
        <taxon>Micrococcales</taxon>
        <taxon>Cellulomonadaceae</taxon>
        <taxon>Sediminihabitans</taxon>
    </lineage>
</organism>
<dbReference type="EMBL" id="PGFE01000002">
    <property type="protein sequence ID" value="PJJ73846.1"/>
    <property type="molecule type" value="Genomic_DNA"/>
</dbReference>
<dbReference type="PANTHER" id="PTHR23131">
    <property type="entry name" value="ENDORIBONUCLEASE LACTB2"/>
    <property type="match status" value="1"/>
</dbReference>
<evidence type="ECO:0000259" key="1">
    <source>
        <dbReference type="SMART" id="SM00849"/>
    </source>
</evidence>
<dbReference type="RefSeq" id="WP_239073101.1">
    <property type="nucleotide sequence ID" value="NZ_BOOX01000002.1"/>
</dbReference>
<gene>
    <name evidence="2" type="ORF">CLV28_1328</name>
</gene>
<dbReference type="PANTHER" id="PTHR23131:SF4">
    <property type="entry name" value="METALLO-BETA-LACTAMASE SUPERFAMILY POTEIN"/>
    <property type="match status" value="1"/>
</dbReference>
<dbReference type="Pfam" id="PF00753">
    <property type="entry name" value="Lactamase_B"/>
    <property type="match status" value="1"/>
</dbReference>
<keyword evidence="3" id="KW-1185">Reference proteome</keyword>
<name>A0A2M9CPM8_9CELL</name>
<proteinExistence type="predicted"/>
<dbReference type="Gene3D" id="3.60.15.10">
    <property type="entry name" value="Ribonuclease Z/Hydroxyacylglutathione hydrolase-like"/>
    <property type="match status" value="1"/>
</dbReference>
<sequence length="331" mass="34284">MTEPFPPEEFPPVTLPPVTEVADGVWCVPVPMPGAPLPWSLAYLVSDDADGVHVVDPGQDSGPGWDALVAGLRTAGARVEDVVSVVVTHLHPDHLGLVDRLRAASGASVAMHEAEVAGMAALATGRGTLGGDAAAWGVPVALRAEVDAVRQVSGPAPRVDVDVPLRDGDRLAIPGRDVRVLWTPGHTGGHLCLRSAADRLLWTGDHVLAEVNPGLGLGGPTATNPLGDYLASLAAVAQHDDHLVLPGHGAPFRGLAARCAELAAHQTRRLDEVRAVLAAADAPPSVWDVASRLTWTAGWDGLVGFHRAAALAQTAMLVDLVRAGEVTKRGA</sequence>
<accession>A0A2M9CPM8</accession>
<dbReference type="SUPFAM" id="SSF56281">
    <property type="entry name" value="Metallo-hydrolase/oxidoreductase"/>
    <property type="match status" value="1"/>
</dbReference>
<dbReference type="AlphaFoldDB" id="A0A2M9CPM8"/>
<evidence type="ECO:0000313" key="2">
    <source>
        <dbReference type="EMBL" id="PJJ73846.1"/>
    </source>
</evidence>
<dbReference type="SMART" id="SM00849">
    <property type="entry name" value="Lactamase_B"/>
    <property type="match status" value="1"/>
</dbReference>
<keyword evidence="2" id="KW-0378">Hydrolase</keyword>
<dbReference type="Proteomes" id="UP000231693">
    <property type="component" value="Unassembled WGS sequence"/>
</dbReference>
<protein>
    <submittedName>
        <fullName evidence="2">Glyoxylase-like metal-dependent hydrolase (Beta-lactamase superfamily II)</fullName>
    </submittedName>
</protein>
<feature type="domain" description="Metallo-beta-lactamase" evidence="1">
    <location>
        <begin position="39"/>
        <end position="248"/>
    </location>
</feature>
<dbReference type="InterPro" id="IPR036866">
    <property type="entry name" value="RibonucZ/Hydroxyglut_hydro"/>
</dbReference>
<dbReference type="GO" id="GO:0016787">
    <property type="term" value="F:hydrolase activity"/>
    <property type="evidence" value="ECO:0007669"/>
    <property type="project" value="UniProtKB-KW"/>
</dbReference>
<evidence type="ECO:0000313" key="3">
    <source>
        <dbReference type="Proteomes" id="UP000231693"/>
    </source>
</evidence>